<keyword evidence="2" id="KW-0238">DNA-binding</keyword>
<dbReference type="Gene3D" id="1.10.10.10">
    <property type="entry name" value="Winged helix-like DNA-binding domain superfamily/Winged helix DNA-binding domain"/>
    <property type="match status" value="1"/>
</dbReference>
<proteinExistence type="predicted"/>
<feature type="domain" description="Transcription regulator PadR N-terminal" evidence="1">
    <location>
        <begin position="17"/>
        <end position="92"/>
    </location>
</feature>
<evidence type="ECO:0000259" key="1">
    <source>
        <dbReference type="Pfam" id="PF03551"/>
    </source>
</evidence>
<dbReference type="GO" id="GO:0003677">
    <property type="term" value="F:DNA binding"/>
    <property type="evidence" value="ECO:0007669"/>
    <property type="project" value="UniProtKB-KW"/>
</dbReference>
<organism evidence="2 3">
    <name type="scientific">Proteiniborus ethanoligenes</name>
    <dbReference type="NCBI Taxonomy" id="415015"/>
    <lineage>
        <taxon>Bacteria</taxon>
        <taxon>Bacillati</taxon>
        <taxon>Bacillota</taxon>
        <taxon>Clostridia</taxon>
        <taxon>Eubacteriales</taxon>
        <taxon>Proteiniborus</taxon>
    </lineage>
</organism>
<dbReference type="AlphaFoldDB" id="A0A1H3RRQ0"/>
<dbReference type="Proteomes" id="UP000198625">
    <property type="component" value="Unassembled WGS sequence"/>
</dbReference>
<dbReference type="InterPro" id="IPR036390">
    <property type="entry name" value="WH_DNA-bd_sf"/>
</dbReference>
<keyword evidence="3" id="KW-1185">Reference proteome</keyword>
<protein>
    <submittedName>
        <fullName evidence="2">DNA-binding transcriptional regulator, PadR family</fullName>
    </submittedName>
</protein>
<dbReference type="Pfam" id="PF03551">
    <property type="entry name" value="PadR"/>
    <property type="match status" value="1"/>
</dbReference>
<dbReference type="PANTHER" id="PTHR43252:SF7">
    <property type="entry name" value="TRANSCRIPTIONAL REGULATOR YQJI"/>
    <property type="match status" value="1"/>
</dbReference>
<dbReference type="STRING" id="415015.SAMN05660462_02503"/>
<evidence type="ECO:0000313" key="3">
    <source>
        <dbReference type="Proteomes" id="UP000198625"/>
    </source>
</evidence>
<dbReference type="InterPro" id="IPR036388">
    <property type="entry name" value="WH-like_DNA-bd_sf"/>
</dbReference>
<name>A0A1H3RRQ0_9FIRM</name>
<accession>A0A1H3RRQ0</accession>
<reference evidence="2 3" key="1">
    <citation type="submission" date="2016-10" db="EMBL/GenBank/DDBJ databases">
        <authorList>
            <person name="de Groot N.N."/>
        </authorList>
    </citation>
    <scope>NUCLEOTIDE SEQUENCE [LARGE SCALE GENOMIC DNA]</scope>
    <source>
        <strain evidence="2 3">DSM 21650</strain>
    </source>
</reference>
<dbReference type="SUPFAM" id="SSF46785">
    <property type="entry name" value="Winged helix' DNA-binding domain"/>
    <property type="match status" value="1"/>
</dbReference>
<gene>
    <name evidence="2" type="ORF">SAMN05660462_02503</name>
</gene>
<dbReference type="EMBL" id="FNQE01000030">
    <property type="protein sequence ID" value="SDZ27881.1"/>
    <property type="molecule type" value="Genomic_DNA"/>
</dbReference>
<evidence type="ECO:0000313" key="2">
    <source>
        <dbReference type="EMBL" id="SDZ27881.1"/>
    </source>
</evidence>
<dbReference type="PANTHER" id="PTHR43252">
    <property type="entry name" value="TRANSCRIPTIONAL REGULATOR YQJI"/>
    <property type="match status" value="1"/>
</dbReference>
<dbReference type="RefSeq" id="WP_244270534.1">
    <property type="nucleotide sequence ID" value="NZ_FNQE01000030.1"/>
</dbReference>
<sequence length="113" mass="13454">MSGIDKQLKKGVLNILILKMINRKDMYGYELIQIMDEKSNGYFKLKEGSLYPVLYRLEDEGLIESYWNQEPYKRTVPRKYYKITKKGKAVLKVYIEEWNDFLESTKSILKGDE</sequence>
<dbReference type="InterPro" id="IPR005149">
    <property type="entry name" value="Tscrpt_reg_PadR_N"/>
</dbReference>